<dbReference type="Proteomes" id="UP000664859">
    <property type="component" value="Unassembled WGS sequence"/>
</dbReference>
<comment type="caution">
    <text evidence="1">The sequence shown here is derived from an EMBL/GenBank/DDBJ whole genome shotgun (WGS) entry which is preliminary data.</text>
</comment>
<keyword evidence="2" id="KW-1185">Reference proteome</keyword>
<reference evidence="1" key="1">
    <citation type="submission" date="2021-02" db="EMBL/GenBank/DDBJ databases">
        <title>First Annotated Genome of the Yellow-green Alga Tribonema minus.</title>
        <authorList>
            <person name="Mahan K.M."/>
        </authorList>
    </citation>
    <scope>NUCLEOTIDE SEQUENCE</scope>
    <source>
        <strain evidence="1">UTEX B ZZ1240</strain>
    </source>
</reference>
<organism evidence="1 2">
    <name type="scientific">Tribonema minus</name>
    <dbReference type="NCBI Taxonomy" id="303371"/>
    <lineage>
        <taxon>Eukaryota</taxon>
        <taxon>Sar</taxon>
        <taxon>Stramenopiles</taxon>
        <taxon>Ochrophyta</taxon>
        <taxon>PX clade</taxon>
        <taxon>Xanthophyceae</taxon>
        <taxon>Tribonematales</taxon>
        <taxon>Tribonemataceae</taxon>
        <taxon>Tribonema</taxon>
    </lineage>
</organism>
<dbReference type="EMBL" id="JAFCMP010000041">
    <property type="protein sequence ID" value="KAG5189993.1"/>
    <property type="molecule type" value="Genomic_DNA"/>
</dbReference>
<accession>A0A835ZJA5</accession>
<gene>
    <name evidence="1" type="ORF">JKP88DRAFT_252558</name>
</gene>
<dbReference type="AlphaFoldDB" id="A0A835ZJA5"/>
<sequence>MQAESRSPVVVALPRLSNGGVPVIKLQAHRAACATEGARRVLRIACIARAEVMRRLLNRHALLQLLRSSGCPDAAMRRHRPRQGQVLHNKLVKFGFSVGQRMRSDALEAAISDEAQIRLLLLLRHGRTLLKIHSRHLEEARKNLTASWLPLSKDEYRHEIRWRQQLVDALAHTATETEVEIQLHKELRNDRTLVLALSAYQCVDDFLRNHLFRRGLSPDMSFYFMCLLAGFGHVSLEQAAQLDEESACFEHVHADLVRQLLDTVHPKQPPQMTAHYGTGQYKYSCVKAVSVSMHKYSEVHHPESTAQR</sequence>
<proteinExistence type="predicted"/>
<evidence type="ECO:0000313" key="1">
    <source>
        <dbReference type="EMBL" id="KAG5189993.1"/>
    </source>
</evidence>
<name>A0A835ZJA5_9STRA</name>
<evidence type="ECO:0000313" key="2">
    <source>
        <dbReference type="Proteomes" id="UP000664859"/>
    </source>
</evidence>
<protein>
    <submittedName>
        <fullName evidence="1">Uncharacterized protein</fullName>
    </submittedName>
</protein>